<accession>A0A2A7S448</accession>
<dbReference type="InterPro" id="IPR010920">
    <property type="entry name" value="LSM_dom_sf"/>
</dbReference>
<comment type="similarity">
    <text evidence="5">Belongs to the MscS (TC 1.A.23) family.</text>
</comment>
<dbReference type="SUPFAM" id="SSF51206">
    <property type="entry name" value="cAMP-binding domain-like"/>
    <property type="match status" value="1"/>
</dbReference>
<feature type="transmembrane region" description="Helical" evidence="5">
    <location>
        <begin position="73"/>
        <end position="93"/>
    </location>
</feature>
<dbReference type="RefSeq" id="WP_098153975.1">
    <property type="nucleotide sequence ID" value="NZ_CADEVR010000004.1"/>
</dbReference>
<dbReference type="GO" id="GO:0005886">
    <property type="term" value="C:plasma membrane"/>
    <property type="evidence" value="ECO:0007669"/>
    <property type="project" value="UniProtKB-SubCell"/>
</dbReference>
<dbReference type="EMBL" id="PDDY01000004">
    <property type="protein sequence ID" value="PEH38316.1"/>
    <property type="molecule type" value="Genomic_DNA"/>
</dbReference>
<dbReference type="Proteomes" id="UP000220629">
    <property type="component" value="Unassembled WGS sequence"/>
</dbReference>
<dbReference type="SUPFAM" id="SSF50182">
    <property type="entry name" value="Sm-like ribonucleoproteins"/>
    <property type="match status" value="1"/>
</dbReference>
<keyword evidence="5" id="KW-0406">Ion transport</keyword>
<keyword evidence="3 5" id="KW-1133">Transmembrane helix</keyword>
<dbReference type="PROSITE" id="PS50042">
    <property type="entry name" value="CNMP_BINDING_3"/>
    <property type="match status" value="1"/>
</dbReference>
<evidence type="ECO:0000313" key="8">
    <source>
        <dbReference type="Proteomes" id="UP000220629"/>
    </source>
</evidence>
<dbReference type="InterPro" id="IPR006685">
    <property type="entry name" value="MscS_channel_2nd"/>
</dbReference>
<sequence>MKYPLIVASSIVAADILVWRARLPPYERTRLFIRLALFAALSWLLFSADMSPFGEPPYRDAAGLHWLAQILEIIWWLMGARLLTLSLDLLLLPRSWRKQRLFSDVFGAIVFLAATVAALAFVLELPVRGLVATSGALAIVLGLAIQSTLSDVFAGIVLSTTEPYSVGDWVVIDDVEGMVVEMNWRATHLLTGQGNTLVVPNALTAKAKISNNSRPAKVHGLSLVLEIAPEARPRTVLDALERALTGCHAILRSPAAHARVQRATLNSIHYEVVGFVDDMALKRAASNELFDLCYRHLAAAGVPLRALGVPAPAAEAGDARQALLKRVSLFESLDAAEVAQLAKRLSRHEYRANQEILAPDTVPDSLAIVDTGVLSVVFREASGERELARVGPGEAFGEAGLLAGLPMRVSITTLTPAVLFQLGKDDMSAFLKAHPEVAEKLCQLLAYRQDKLGKLTAALPAEQEHGHSLFDWLFGKMRHVHSLHD</sequence>
<organism evidence="7 8">
    <name type="scientific">Burkholderia gladioli</name>
    <name type="common">Pseudomonas marginata</name>
    <name type="synonym">Phytomonas marginata</name>
    <dbReference type="NCBI Taxonomy" id="28095"/>
    <lineage>
        <taxon>Bacteria</taxon>
        <taxon>Pseudomonadati</taxon>
        <taxon>Pseudomonadota</taxon>
        <taxon>Betaproteobacteria</taxon>
        <taxon>Burkholderiales</taxon>
        <taxon>Burkholderiaceae</taxon>
        <taxon>Burkholderia</taxon>
    </lineage>
</organism>
<dbReference type="InterPro" id="IPR014710">
    <property type="entry name" value="RmlC-like_jellyroll"/>
</dbReference>
<comment type="subunit">
    <text evidence="5">Homoheptamer.</text>
</comment>
<dbReference type="Pfam" id="PF00027">
    <property type="entry name" value="cNMP_binding"/>
    <property type="match status" value="1"/>
</dbReference>
<dbReference type="CDD" id="cd00038">
    <property type="entry name" value="CAP_ED"/>
    <property type="match status" value="1"/>
</dbReference>
<evidence type="ECO:0000259" key="6">
    <source>
        <dbReference type="PROSITE" id="PS50042"/>
    </source>
</evidence>
<keyword evidence="5" id="KW-0813">Transport</keyword>
<comment type="subcellular location">
    <subcellularLocation>
        <location evidence="5">Cell inner membrane</location>
        <topology evidence="5">Multi-pass membrane protein</topology>
    </subcellularLocation>
    <subcellularLocation>
        <location evidence="1">Membrane</location>
    </subcellularLocation>
</comment>
<keyword evidence="4 5" id="KW-0472">Membrane</keyword>
<dbReference type="PANTHER" id="PTHR30221:SF1">
    <property type="entry name" value="SMALL-CONDUCTANCE MECHANOSENSITIVE CHANNEL"/>
    <property type="match status" value="1"/>
</dbReference>
<gene>
    <name evidence="7" type="ORF">CRM94_28340</name>
</gene>
<evidence type="ECO:0000256" key="5">
    <source>
        <dbReference type="RuleBase" id="RU369025"/>
    </source>
</evidence>
<dbReference type="SMART" id="SM00100">
    <property type="entry name" value="cNMP"/>
    <property type="match status" value="1"/>
</dbReference>
<name>A0A2A7S448_BURGA</name>
<dbReference type="PIRSF" id="PIRSF026673">
    <property type="entry name" value="UCP026673_ion_chan"/>
    <property type="match status" value="1"/>
</dbReference>
<reference evidence="8" key="1">
    <citation type="submission" date="2017-09" db="EMBL/GenBank/DDBJ databases">
        <title>FDA dAtabase for Regulatory Grade micrObial Sequences (FDA-ARGOS): Supporting development and validation of Infectious Disease Dx tests.</title>
        <authorList>
            <person name="Minogue T."/>
            <person name="Wolcott M."/>
            <person name="Wasieloski L."/>
            <person name="Aguilar W."/>
            <person name="Moore D."/>
            <person name="Tallon L."/>
            <person name="Sadzewicz L."/>
            <person name="Ott S."/>
            <person name="Zhao X."/>
            <person name="Nagaraj S."/>
            <person name="Vavikolanu K."/>
            <person name="Aluvathingal J."/>
            <person name="Nadendla S."/>
            <person name="Sichtig H."/>
        </authorList>
    </citation>
    <scope>NUCLEOTIDE SEQUENCE [LARGE SCALE GENOMIC DNA]</scope>
    <source>
        <strain evidence="8">FDAARGOS_390</strain>
    </source>
</reference>
<keyword evidence="2 5" id="KW-0812">Transmembrane</keyword>
<evidence type="ECO:0000256" key="3">
    <source>
        <dbReference type="ARBA" id="ARBA00022989"/>
    </source>
</evidence>
<dbReference type="PANTHER" id="PTHR30221">
    <property type="entry name" value="SMALL-CONDUCTANCE MECHANOSENSITIVE CHANNEL"/>
    <property type="match status" value="1"/>
</dbReference>
<evidence type="ECO:0000256" key="4">
    <source>
        <dbReference type="ARBA" id="ARBA00023136"/>
    </source>
</evidence>
<dbReference type="Gene3D" id="1.10.287.1260">
    <property type="match status" value="1"/>
</dbReference>
<evidence type="ECO:0000313" key="7">
    <source>
        <dbReference type="EMBL" id="PEH38316.1"/>
    </source>
</evidence>
<dbReference type="InterPro" id="IPR023408">
    <property type="entry name" value="MscS_beta-dom_sf"/>
</dbReference>
<feature type="domain" description="Cyclic nucleotide-binding" evidence="6">
    <location>
        <begin position="329"/>
        <end position="448"/>
    </location>
</feature>
<feature type="transmembrane region" description="Helical" evidence="5">
    <location>
        <begin position="105"/>
        <end position="123"/>
    </location>
</feature>
<keyword evidence="5" id="KW-1003">Cell membrane</keyword>
<dbReference type="InterPro" id="IPR016846">
    <property type="entry name" value="cNMP-bd_ion_channel"/>
</dbReference>
<comment type="caution">
    <text evidence="7">The sequence shown here is derived from an EMBL/GenBank/DDBJ whole genome shotgun (WGS) entry which is preliminary data.</text>
</comment>
<evidence type="ECO:0000256" key="2">
    <source>
        <dbReference type="ARBA" id="ARBA00022692"/>
    </source>
</evidence>
<dbReference type="InterPro" id="IPR045275">
    <property type="entry name" value="MscS_archaea/bacteria_type"/>
</dbReference>
<evidence type="ECO:0000256" key="1">
    <source>
        <dbReference type="ARBA" id="ARBA00004370"/>
    </source>
</evidence>
<dbReference type="Gene3D" id="2.30.30.60">
    <property type="match status" value="1"/>
</dbReference>
<dbReference type="Gene3D" id="2.60.120.10">
    <property type="entry name" value="Jelly Rolls"/>
    <property type="match status" value="1"/>
</dbReference>
<comment type="function">
    <text evidence="5">Mechanosensitive channel that participates in the regulation of osmotic pressure changes within the cell, opening in response to stretch forces in the membrane lipid bilayer, without the need for other proteins. Contributes to normal resistance to hypoosmotic shock. Forms an ion channel of 1.0 nanosiemens conductance with a slight preference for anions.</text>
</comment>
<feature type="transmembrane region" description="Helical" evidence="5">
    <location>
        <begin position="35"/>
        <end position="53"/>
    </location>
</feature>
<comment type="caution">
    <text evidence="5">Lacks conserved residue(s) required for the propagation of feature annotation.</text>
</comment>
<dbReference type="InterPro" id="IPR018490">
    <property type="entry name" value="cNMP-bd_dom_sf"/>
</dbReference>
<dbReference type="Pfam" id="PF00924">
    <property type="entry name" value="MS_channel_2nd"/>
    <property type="match status" value="1"/>
</dbReference>
<protein>
    <recommendedName>
        <fullName evidence="5">Small-conductance mechanosensitive channel</fullName>
    </recommendedName>
</protein>
<dbReference type="InterPro" id="IPR000595">
    <property type="entry name" value="cNMP-bd_dom"/>
</dbReference>
<keyword evidence="5" id="KW-0997">Cell inner membrane</keyword>
<keyword evidence="5" id="KW-0407">Ion channel</keyword>
<dbReference type="GO" id="GO:0008381">
    <property type="term" value="F:mechanosensitive monoatomic ion channel activity"/>
    <property type="evidence" value="ECO:0007669"/>
    <property type="project" value="InterPro"/>
</dbReference>
<dbReference type="AlphaFoldDB" id="A0A2A7S448"/>
<proteinExistence type="inferred from homology"/>